<dbReference type="RefSeq" id="WP_234219916.1">
    <property type="nucleotide sequence ID" value="NZ_JAGQAF010000006.1"/>
</dbReference>
<dbReference type="EMBL" id="JAGQAF010000006">
    <property type="protein sequence ID" value="MCE8538120.1"/>
    <property type="molecule type" value="Genomic_DNA"/>
</dbReference>
<evidence type="ECO:0000313" key="2">
    <source>
        <dbReference type="Proteomes" id="UP000813672"/>
    </source>
</evidence>
<evidence type="ECO:0000313" key="1">
    <source>
        <dbReference type="EMBL" id="MCE8538120.1"/>
    </source>
</evidence>
<proteinExistence type="predicted"/>
<reference evidence="1" key="1">
    <citation type="journal article" date="2021" name="Environ. Microbiol.">
        <title>Cryptic niche differentiation of novel sediment ecotypes of Rugeria pomeroyi correlates with nitrate respiration.</title>
        <authorList>
            <person name="Lin X."/>
            <person name="McNichol J."/>
            <person name="Chu X."/>
            <person name="Qian Y."/>
            <person name="Luo H."/>
        </authorList>
    </citation>
    <scope>NUCLEOTIDE SEQUENCE</scope>
    <source>
        <strain evidence="1">SZCCDBB064</strain>
    </source>
</reference>
<comment type="caution">
    <text evidence="1">The sequence shown here is derived from an EMBL/GenBank/DDBJ whole genome shotgun (WGS) entry which is preliminary data.</text>
</comment>
<dbReference type="AlphaFoldDB" id="A0A9Q3WLQ6"/>
<gene>
    <name evidence="1" type="ORF">KBY27_11710</name>
</gene>
<sequence>MATGRHPAALDAIHRAIELNGVAIDRNKQAFDLGRLALADPEQARTLAGADAPVPLDTHREQTAEQIVARRVEELTGRADAA</sequence>
<protein>
    <submittedName>
        <fullName evidence="1">Uncharacterized protein</fullName>
    </submittedName>
</protein>
<name>A0A9Q3WLQ6_9RHOB</name>
<accession>A0A9Q3WLQ6</accession>
<organism evidence="1 2">
    <name type="scientific">Ruegeria pomeroyi</name>
    <dbReference type="NCBI Taxonomy" id="89184"/>
    <lineage>
        <taxon>Bacteria</taxon>
        <taxon>Pseudomonadati</taxon>
        <taxon>Pseudomonadota</taxon>
        <taxon>Alphaproteobacteria</taxon>
        <taxon>Rhodobacterales</taxon>
        <taxon>Roseobacteraceae</taxon>
        <taxon>Ruegeria</taxon>
    </lineage>
</organism>
<dbReference type="Proteomes" id="UP000813672">
    <property type="component" value="Unassembled WGS sequence"/>
</dbReference>